<dbReference type="AlphaFoldDB" id="A0A8H6WLI6"/>
<evidence type="ECO:0000313" key="2">
    <source>
        <dbReference type="EMBL" id="KAF7323054.1"/>
    </source>
</evidence>
<proteinExistence type="predicted"/>
<reference evidence="2" key="1">
    <citation type="submission" date="2020-05" db="EMBL/GenBank/DDBJ databases">
        <title>Mycena genomes resolve the evolution of fungal bioluminescence.</title>
        <authorList>
            <person name="Tsai I.J."/>
        </authorList>
    </citation>
    <scope>NUCLEOTIDE SEQUENCE</scope>
    <source>
        <strain evidence="2">110903Hualien_Pintung</strain>
    </source>
</reference>
<sequence>MSLSSWTKMTTISSSIHQEQTFTNLVTQRHPFHSILLATRRKFRRCLYPAWLLRARFFTELGLSQETPSMSRTSSPTSIPTERGLFSATPSISRTAAPLPTELGLEDLQTPAPATPRNAIGMDIEEEEQKPLILGLQKLAIASNTRSGTHTPVGGSLGPAWIKQRALNVHWFQDLKPKIGAENPVVRKPKHTSRCESTESFALFHYHVFDPEST</sequence>
<evidence type="ECO:0000256" key="1">
    <source>
        <dbReference type="SAM" id="MobiDB-lite"/>
    </source>
</evidence>
<dbReference type="Proteomes" id="UP000613580">
    <property type="component" value="Unassembled WGS sequence"/>
</dbReference>
<protein>
    <submittedName>
        <fullName evidence="2">PHD-type domain-containing protein</fullName>
    </submittedName>
</protein>
<dbReference type="EMBL" id="JACAZE010000001">
    <property type="protein sequence ID" value="KAF7323054.1"/>
    <property type="molecule type" value="Genomic_DNA"/>
</dbReference>
<keyword evidence="3" id="KW-1185">Reference proteome</keyword>
<evidence type="ECO:0000313" key="3">
    <source>
        <dbReference type="Proteomes" id="UP000613580"/>
    </source>
</evidence>
<accession>A0A8H6WLI6</accession>
<feature type="compositionally biased region" description="Low complexity" evidence="1">
    <location>
        <begin position="67"/>
        <end position="81"/>
    </location>
</feature>
<organism evidence="2 3">
    <name type="scientific">Mycena chlorophos</name>
    <name type="common">Agaric fungus</name>
    <name type="synonym">Agaricus chlorophos</name>
    <dbReference type="NCBI Taxonomy" id="658473"/>
    <lineage>
        <taxon>Eukaryota</taxon>
        <taxon>Fungi</taxon>
        <taxon>Dikarya</taxon>
        <taxon>Basidiomycota</taxon>
        <taxon>Agaricomycotina</taxon>
        <taxon>Agaricomycetes</taxon>
        <taxon>Agaricomycetidae</taxon>
        <taxon>Agaricales</taxon>
        <taxon>Marasmiineae</taxon>
        <taxon>Mycenaceae</taxon>
        <taxon>Mycena</taxon>
    </lineage>
</organism>
<comment type="caution">
    <text evidence="2">The sequence shown here is derived from an EMBL/GenBank/DDBJ whole genome shotgun (WGS) entry which is preliminary data.</text>
</comment>
<feature type="region of interest" description="Disordered" evidence="1">
    <location>
        <begin position="65"/>
        <end position="91"/>
    </location>
</feature>
<dbReference type="OrthoDB" id="10033786at2759"/>
<name>A0A8H6WLI6_MYCCL</name>
<gene>
    <name evidence="2" type="ORF">HMN09_00085400</name>
</gene>